<evidence type="ECO:0000256" key="6">
    <source>
        <dbReference type="ARBA" id="ARBA00022679"/>
    </source>
</evidence>
<comment type="similarity">
    <text evidence="2">Belongs to the class-I pyridoxal-phosphate-dependent aminotransferase family.</text>
</comment>
<dbReference type="AlphaFoldDB" id="F2RQE2"/>
<dbReference type="GO" id="GO:0030170">
    <property type="term" value="F:pyridoxal phosphate binding"/>
    <property type="evidence" value="ECO:0007669"/>
    <property type="project" value="InterPro"/>
</dbReference>
<evidence type="ECO:0000256" key="1">
    <source>
        <dbReference type="ARBA" id="ARBA00001933"/>
    </source>
</evidence>
<dbReference type="Proteomes" id="UP000009172">
    <property type="component" value="Unassembled WGS sequence"/>
</dbReference>
<organism evidence="10 11">
    <name type="scientific">Trichophyton tonsurans (strain CBS 112818)</name>
    <name type="common">Scalp ringworm fungus</name>
    <dbReference type="NCBI Taxonomy" id="647933"/>
    <lineage>
        <taxon>Eukaryota</taxon>
        <taxon>Fungi</taxon>
        <taxon>Dikarya</taxon>
        <taxon>Ascomycota</taxon>
        <taxon>Pezizomycotina</taxon>
        <taxon>Eurotiomycetes</taxon>
        <taxon>Eurotiomycetidae</taxon>
        <taxon>Onygenales</taxon>
        <taxon>Arthrodermataceae</taxon>
        <taxon>Trichophyton</taxon>
    </lineage>
</organism>
<dbReference type="InterPro" id="IPR000796">
    <property type="entry name" value="Asp_trans"/>
</dbReference>
<dbReference type="InterPro" id="IPR004839">
    <property type="entry name" value="Aminotransferase_I/II_large"/>
</dbReference>
<evidence type="ECO:0000256" key="3">
    <source>
        <dbReference type="ARBA" id="ARBA00011738"/>
    </source>
</evidence>
<protein>
    <recommendedName>
        <fullName evidence="4">aspartate transaminase</fullName>
        <ecNumber evidence="4">2.6.1.1</ecNumber>
    </recommendedName>
    <alternativeName>
        <fullName evidence="8">Transaminase A</fullName>
    </alternativeName>
</protein>
<dbReference type="PANTHER" id="PTHR11879">
    <property type="entry name" value="ASPARTATE AMINOTRANSFERASE"/>
    <property type="match status" value="1"/>
</dbReference>
<evidence type="ECO:0000256" key="2">
    <source>
        <dbReference type="ARBA" id="ARBA00007441"/>
    </source>
</evidence>
<name>F2RQE2_TRIT1</name>
<dbReference type="OrthoDB" id="6752799at2759"/>
<dbReference type="SUPFAM" id="SSF53383">
    <property type="entry name" value="PLP-dependent transferases"/>
    <property type="match status" value="1"/>
</dbReference>
<evidence type="ECO:0000313" key="11">
    <source>
        <dbReference type="Proteomes" id="UP000009172"/>
    </source>
</evidence>
<dbReference type="FunFam" id="3.40.640.10:FF:000066">
    <property type="entry name" value="Aspartate aminotransferase"/>
    <property type="match status" value="1"/>
</dbReference>
<accession>F2RQE2</accession>
<dbReference type="EC" id="2.6.1.1" evidence="4"/>
<dbReference type="FunFam" id="3.90.1150.10:FF:000001">
    <property type="entry name" value="Aspartate aminotransferase"/>
    <property type="match status" value="1"/>
</dbReference>
<dbReference type="InterPro" id="IPR015421">
    <property type="entry name" value="PyrdxlP-dep_Trfase_major"/>
</dbReference>
<evidence type="ECO:0000256" key="7">
    <source>
        <dbReference type="ARBA" id="ARBA00022898"/>
    </source>
</evidence>
<dbReference type="GO" id="GO:0006532">
    <property type="term" value="P:aspartate biosynthetic process"/>
    <property type="evidence" value="ECO:0007669"/>
    <property type="project" value="TreeGrafter"/>
</dbReference>
<dbReference type="Gene3D" id="3.40.640.10">
    <property type="entry name" value="Type I PLP-dependent aspartate aminotransferase-like (Major domain)"/>
    <property type="match status" value="1"/>
</dbReference>
<comment type="subunit">
    <text evidence="3">Homodimer.</text>
</comment>
<dbReference type="PRINTS" id="PR00799">
    <property type="entry name" value="TRANSAMINASE"/>
</dbReference>
<dbReference type="CDD" id="cd00609">
    <property type="entry name" value="AAT_like"/>
    <property type="match status" value="1"/>
</dbReference>
<evidence type="ECO:0000256" key="8">
    <source>
        <dbReference type="ARBA" id="ARBA00030923"/>
    </source>
</evidence>
<keyword evidence="11" id="KW-1185">Reference proteome</keyword>
<dbReference type="GO" id="GO:0005829">
    <property type="term" value="C:cytosol"/>
    <property type="evidence" value="ECO:0007669"/>
    <property type="project" value="TreeGrafter"/>
</dbReference>
<dbReference type="NCBIfam" id="NF006719">
    <property type="entry name" value="PRK09257.1"/>
    <property type="match status" value="1"/>
</dbReference>
<dbReference type="GO" id="GO:0004069">
    <property type="term" value="F:L-aspartate:2-oxoglutarate aminotransferase activity"/>
    <property type="evidence" value="ECO:0007669"/>
    <property type="project" value="UniProtKB-EC"/>
</dbReference>
<dbReference type="HOGENOM" id="CLU_032440_1_2_1"/>
<evidence type="ECO:0000313" key="10">
    <source>
        <dbReference type="EMBL" id="EGD93541.1"/>
    </source>
</evidence>
<proteinExistence type="inferred from homology"/>
<evidence type="ECO:0000259" key="9">
    <source>
        <dbReference type="Pfam" id="PF00155"/>
    </source>
</evidence>
<dbReference type="EMBL" id="GG698480">
    <property type="protein sequence ID" value="EGD93541.1"/>
    <property type="molecule type" value="Genomic_DNA"/>
</dbReference>
<gene>
    <name evidence="10" type="ORF">TESG_01085</name>
</gene>
<dbReference type="InterPro" id="IPR015424">
    <property type="entry name" value="PyrdxlP-dep_Trfase"/>
</dbReference>
<keyword evidence="6" id="KW-0808">Transferase</keyword>
<dbReference type="InterPro" id="IPR015422">
    <property type="entry name" value="PyrdxlP-dep_Trfase_small"/>
</dbReference>
<sequence>MAPLQPESLFCKLDTAPADEVFALMGDFAADTHPDKVSLGAGVYRDNEAKSWRLPAVKKAGYHPAEQLLLDDPTFDHEYLPIPGYAPFYNMARDLIFGTGESSIPKERIASLQTISGTGANHIGARFLADHLPKLSDPNAKRTIWISDPTWANHHLIWNLVSSGTSGSPIQMKTYPYYHEPTRSLNFEGMMKELEAHAVAGDVILLHACAHNPTGIDPTRAQWLQIADLCESRSVFPFFDSAYQGFASGDLDNDAWPIREFAKRGMELCVAQSFSKNLGLYGQRTGAFHLVCRNAEATVCARSQVVELQRGEISTPPSYGPRLAAKILSDPALVEMWKEDLITMSSRIKSMRRALYDELQRLQTPGTWEHIINQVGMFSYTGLTKEQVRLLREYHIYLLDSGRISIAGLNTSNLKYVAEAIDSVVRKTTKTSNGSNDSNGH</sequence>
<dbReference type="Pfam" id="PF00155">
    <property type="entry name" value="Aminotran_1_2"/>
    <property type="match status" value="1"/>
</dbReference>
<evidence type="ECO:0000256" key="5">
    <source>
        <dbReference type="ARBA" id="ARBA00022576"/>
    </source>
</evidence>
<feature type="domain" description="Aminotransferase class I/classII large" evidence="9">
    <location>
        <begin position="35"/>
        <end position="421"/>
    </location>
</feature>
<keyword evidence="7" id="KW-0663">Pyridoxal phosphate</keyword>
<reference evidence="11" key="1">
    <citation type="journal article" date="2012" name="MBio">
        <title>Comparative genome analysis of Trichophyton rubrum and related dermatophytes reveals candidate genes involved in infection.</title>
        <authorList>
            <person name="Martinez D.A."/>
            <person name="Oliver B.G."/>
            <person name="Graeser Y."/>
            <person name="Goldberg J.M."/>
            <person name="Li W."/>
            <person name="Martinez-Rossi N.M."/>
            <person name="Monod M."/>
            <person name="Shelest E."/>
            <person name="Barton R.C."/>
            <person name="Birch E."/>
            <person name="Brakhage A.A."/>
            <person name="Chen Z."/>
            <person name="Gurr S.J."/>
            <person name="Heiman D."/>
            <person name="Heitman J."/>
            <person name="Kosti I."/>
            <person name="Rossi A."/>
            <person name="Saif S."/>
            <person name="Samalova M."/>
            <person name="Saunders C.W."/>
            <person name="Shea T."/>
            <person name="Summerbell R.C."/>
            <person name="Xu J."/>
            <person name="Young S."/>
            <person name="Zeng Q."/>
            <person name="Birren B.W."/>
            <person name="Cuomo C.A."/>
            <person name="White T.C."/>
        </authorList>
    </citation>
    <scope>NUCLEOTIDE SEQUENCE [LARGE SCALE GENOMIC DNA]</scope>
    <source>
        <strain evidence="11">CBS 112818</strain>
    </source>
</reference>
<keyword evidence="5 10" id="KW-0032">Aminotransferase</keyword>
<dbReference type="PANTHER" id="PTHR11879:SF20">
    <property type="entry name" value="ASPARTATE AMINOTRANSFERASE"/>
    <property type="match status" value="1"/>
</dbReference>
<evidence type="ECO:0000256" key="4">
    <source>
        <dbReference type="ARBA" id="ARBA00012753"/>
    </source>
</evidence>
<comment type="cofactor">
    <cofactor evidence="1">
        <name>pyridoxal 5'-phosphate</name>
        <dbReference type="ChEBI" id="CHEBI:597326"/>
    </cofactor>
</comment>
<dbReference type="Gene3D" id="3.90.1150.10">
    <property type="entry name" value="Aspartate Aminotransferase, domain 1"/>
    <property type="match status" value="1"/>
</dbReference>